<sequence length="455" mass="47999">MSTIPTPPSTTLSAPPSPTELPSTAFEVTDDSDDADDHETTMQSSAQRIIKTTTTTIRPVTVHPKPIYVIVATSLNPPMGIGQAGGLPWPPIKADMAFFRKATTQVSSTTAAAAPTTSPSPSTNLPTRTRTLNAVIMGRKTWESIPPKFRPLAGRLNLVITRSNPRDVGQQIADDLKSQKQNADVDWTVCEIPSPARANTRPQISKNTIPTPGTTTTTIVTPSSSSSSSSTQAPILVSSSIASTLVLLSSPSPIPLPTGGGAEAPSRDTGISIDKIFCIGGAEIYSQILSLASTSMSTIGVGKRDKSSGAAVPSTSQRSTGTETDTDGETDGEFDVRILQTQVRRVRCPNIEAGGGDGGPEVDFECDTFFPDALPADPSIKSAKWKPVPPQRLREWVDGVEVPQCQGQEIPASGDAQGQTSSSTSLATNTGEDDDAWYDDGKSGVEIRVVGWERR</sequence>
<comment type="caution">
    <text evidence="10">The sequence shown here is derived from an EMBL/GenBank/DDBJ whole genome shotgun (WGS) entry which is preliminary data.</text>
</comment>
<dbReference type="GO" id="GO:0046452">
    <property type="term" value="P:dihydrofolate metabolic process"/>
    <property type="evidence" value="ECO:0007669"/>
    <property type="project" value="TreeGrafter"/>
</dbReference>
<feature type="compositionally biased region" description="Polar residues" evidence="8">
    <location>
        <begin position="416"/>
        <end position="430"/>
    </location>
</feature>
<accession>W9YUX7</accession>
<dbReference type="Gene3D" id="3.40.430.10">
    <property type="entry name" value="Dihydrofolate Reductase, subunit A"/>
    <property type="match status" value="1"/>
</dbReference>
<dbReference type="HOGENOM" id="CLU_043966_2_0_1"/>
<feature type="region of interest" description="Disordered" evidence="8">
    <location>
        <begin position="197"/>
        <end position="232"/>
    </location>
</feature>
<proteinExistence type="inferred from homology"/>
<feature type="compositionally biased region" description="Low complexity" evidence="8">
    <location>
        <begin position="9"/>
        <end position="25"/>
    </location>
</feature>
<feature type="compositionally biased region" description="Acidic residues" evidence="8">
    <location>
        <begin position="28"/>
        <end position="37"/>
    </location>
</feature>
<dbReference type="InterPro" id="IPR017925">
    <property type="entry name" value="DHFR_CS"/>
</dbReference>
<dbReference type="GO" id="GO:0046655">
    <property type="term" value="P:folic acid metabolic process"/>
    <property type="evidence" value="ECO:0007669"/>
    <property type="project" value="TreeGrafter"/>
</dbReference>
<dbReference type="GO" id="GO:0005739">
    <property type="term" value="C:mitochondrion"/>
    <property type="evidence" value="ECO:0007669"/>
    <property type="project" value="TreeGrafter"/>
</dbReference>
<dbReference type="PANTHER" id="PTHR48069">
    <property type="entry name" value="DIHYDROFOLATE REDUCTASE"/>
    <property type="match status" value="1"/>
</dbReference>
<dbReference type="GO" id="GO:0046654">
    <property type="term" value="P:tetrahydrofolate biosynthetic process"/>
    <property type="evidence" value="ECO:0007669"/>
    <property type="project" value="UniProtKB-UniPathway"/>
</dbReference>
<dbReference type="SUPFAM" id="SSF53597">
    <property type="entry name" value="Dihydrofolate reductase-like"/>
    <property type="match status" value="1"/>
</dbReference>
<dbReference type="AlphaFoldDB" id="W9YUX7"/>
<dbReference type="UniPathway" id="UPA00077">
    <property type="reaction ID" value="UER00158"/>
</dbReference>
<dbReference type="CDD" id="cd00209">
    <property type="entry name" value="DHFR"/>
    <property type="match status" value="1"/>
</dbReference>
<dbReference type="GeneID" id="19165756"/>
<name>W9YUX7_9EURO</name>
<dbReference type="PANTHER" id="PTHR48069:SF3">
    <property type="entry name" value="DIHYDROFOLATE REDUCTASE"/>
    <property type="match status" value="1"/>
</dbReference>
<dbReference type="InterPro" id="IPR012259">
    <property type="entry name" value="DHFR"/>
</dbReference>
<dbReference type="GO" id="GO:0006730">
    <property type="term" value="P:one-carbon metabolic process"/>
    <property type="evidence" value="ECO:0007669"/>
    <property type="project" value="UniProtKB-KW"/>
</dbReference>
<dbReference type="EMBL" id="AMGY01000001">
    <property type="protein sequence ID" value="EXJ93066.1"/>
    <property type="molecule type" value="Genomic_DNA"/>
</dbReference>
<dbReference type="PRINTS" id="PR00070">
    <property type="entry name" value="DHFR"/>
</dbReference>
<dbReference type="Proteomes" id="UP000019478">
    <property type="component" value="Unassembled WGS sequence"/>
</dbReference>
<keyword evidence="6" id="KW-0560">Oxidoreductase</keyword>
<dbReference type="eggNOG" id="KOG1324">
    <property type="taxonomic scope" value="Eukaryota"/>
</dbReference>
<keyword evidence="5" id="KW-0521">NADP</keyword>
<dbReference type="InterPro" id="IPR024072">
    <property type="entry name" value="DHFR-like_dom_sf"/>
</dbReference>
<evidence type="ECO:0000256" key="8">
    <source>
        <dbReference type="SAM" id="MobiDB-lite"/>
    </source>
</evidence>
<comment type="similarity">
    <text evidence="7">Belongs to the dihydrofolate reductase family.</text>
</comment>
<dbReference type="GO" id="GO:0004146">
    <property type="term" value="F:dihydrofolate reductase activity"/>
    <property type="evidence" value="ECO:0007669"/>
    <property type="project" value="UniProtKB-EC"/>
</dbReference>
<feature type="region of interest" description="Disordered" evidence="8">
    <location>
        <begin position="299"/>
        <end position="332"/>
    </location>
</feature>
<dbReference type="EC" id="1.5.1.3" evidence="2"/>
<dbReference type="Pfam" id="PF00186">
    <property type="entry name" value="DHFR_1"/>
    <property type="match status" value="1"/>
</dbReference>
<evidence type="ECO:0000256" key="6">
    <source>
        <dbReference type="ARBA" id="ARBA00023002"/>
    </source>
</evidence>
<evidence type="ECO:0000256" key="7">
    <source>
        <dbReference type="RuleBase" id="RU004474"/>
    </source>
</evidence>
<evidence type="ECO:0000256" key="5">
    <source>
        <dbReference type="ARBA" id="ARBA00022857"/>
    </source>
</evidence>
<feature type="compositionally biased region" description="Low complexity" evidence="8">
    <location>
        <begin position="208"/>
        <end position="231"/>
    </location>
</feature>
<evidence type="ECO:0000256" key="2">
    <source>
        <dbReference type="ARBA" id="ARBA00012856"/>
    </source>
</evidence>
<evidence type="ECO:0000313" key="11">
    <source>
        <dbReference type="Proteomes" id="UP000019478"/>
    </source>
</evidence>
<keyword evidence="11" id="KW-1185">Reference proteome</keyword>
<feature type="domain" description="DHFR" evidence="9">
    <location>
        <begin position="66"/>
        <end position="454"/>
    </location>
</feature>
<protein>
    <recommendedName>
        <fullName evidence="3">Dihydrofolate reductase</fullName>
        <ecNumber evidence="2">1.5.1.3</ecNumber>
    </recommendedName>
</protein>
<dbReference type="RefSeq" id="XP_007729956.1">
    <property type="nucleotide sequence ID" value="XM_007731766.1"/>
</dbReference>
<evidence type="ECO:0000256" key="4">
    <source>
        <dbReference type="ARBA" id="ARBA00022563"/>
    </source>
</evidence>
<evidence type="ECO:0000256" key="1">
    <source>
        <dbReference type="ARBA" id="ARBA00004903"/>
    </source>
</evidence>
<feature type="region of interest" description="Disordered" evidence="8">
    <location>
        <begin position="405"/>
        <end position="443"/>
    </location>
</feature>
<reference evidence="10 11" key="1">
    <citation type="submission" date="2013-03" db="EMBL/GenBank/DDBJ databases">
        <title>The Genome Sequence of Capronia epimyces CBS 606.96.</title>
        <authorList>
            <consortium name="The Broad Institute Genomics Platform"/>
            <person name="Cuomo C."/>
            <person name="de Hoog S."/>
            <person name="Gorbushina A."/>
            <person name="Walker B."/>
            <person name="Young S.K."/>
            <person name="Zeng Q."/>
            <person name="Gargeya S."/>
            <person name="Fitzgerald M."/>
            <person name="Haas B."/>
            <person name="Abouelleil A."/>
            <person name="Allen A.W."/>
            <person name="Alvarado L."/>
            <person name="Arachchi H.M."/>
            <person name="Berlin A.M."/>
            <person name="Chapman S.B."/>
            <person name="Gainer-Dewar J."/>
            <person name="Goldberg J."/>
            <person name="Griggs A."/>
            <person name="Gujja S."/>
            <person name="Hansen M."/>
            <person name="Howarth C."/>
            <person name="Imamovic A."/>
            <person name="Ireland A."/>
            <person name="Larimer J."/>
            <person name="McCowan C."/>
            <person name="Murphy C."/>
            <person name="Pearson M."/>
            <person name="Poon T.W."/>
            <person name="Priest M."/>
            <person name="Roberts A."/>
            <person name="Saif S."/>
            <person name="Shea T."/>
            <person name="Sisk P."/>
            <person name="Sykes S."/>
            <person name="Wortman J."/>
            <person name="Nusbaum C."/>
            <person name="Birren B."/>
        </authorList>
    </citation>
    <scope>NUCLEOTIDE SEQUENCE [LARGE SCALE GENOMIC DNA]</scope>
    <source>
        <strain evidence="10 11">CBS 606.96</strain>
    </source>
</reference>
<evidence type="ECO:0000313" key="10">
    <source>
        <dbReference type="EMBL" id="EXJ93066.1"/>
    </source>
</evidence>
<dbReference type="OrthoDB" id="414698at2759"/>
<dbReference type="GO" id="GO:0050661">
    <property type="term" value="F:NADP binding"/>
    <property type="evidence" value="ECO:0007669"/>
    <property type="project" value="InterPro"/>
</dbReference>
<dbReference type="PROSITE" id="PS00075">
    <property type="entry name" value="DHFR_1"/>
    <property type="match status" value="1"/>
</dbReference>
<dbReference type="InterPro" id="IPR001796">
    <property type="entry name" value="DHFR_dom"/>
</dbReference>
<feature type="region of interest" description="Disordered" evidence="8">
    <location>
        <begin position="1"/>
        <end position="45"/>
    </location>
</feature>
<keyword evidence="4" id="KW-0554">One-carbon metabolism</keyword>
<evidence type="ECO:0000256" key="3">
    <source>
        <dbReference type="ARBA" id="ARBA00018886"/>
    </source>
</evidence>
<dbReference type="STRING" id="1182542.W9YUX7"/>
<evidence type="ECO:0000259" key="9">
    <source>
        <dbReference type="PROSITE" id="PS51330"/>
    </source>
</evidence>
<comment type="pathway">
    <text evidence="1">Cofactor biosynthesis; tetrahydrofolate biosynthesis; 5,6,7,8-tetrahydrofolate from 7,8-dihydrofolate: step 1/1.</text>
</comment>
<gene>
    <name evidence="10" type="ORF">A1O3_01622</name>
</gene>
<dbReference type="PROSITE" id="PS51330">
    <property type="entry name" value="DHFR_2"/>
    <property type="match status" value="1"/>
</dbReference>
<organism evidence="10 11">
    <name type="scientific">Capronia epimyces CBS 606.96</name>
    <dbReference type="NCBI Taxonomy" id="1182542"/>
    <lineage>
        <taxon>Eukaryota</taxon>
        <taxon>Fungi</taxon>
        <taxon>Dikarya</taxon>
        <taxon>Ascomycota</taxon>
        <taxon>Pezizomycotina</taxon>
        <taxon>Eurotiomycetes</taxon>
        <taxon>Chaetothyriomycetidae</taxon>
        <taxon>Chaetothyriales</taxon>
        <taxon>Herpotrichiellaceae</taxon>
        <taxon>Capronia</taxon>
    </lineage>
</organism>